<dbReference type="Proteomes" id="UP000239861">
    <property type="component" value="Unassembled WGS sequence"/>
</dbReference>
<dbReference type="EMBL" id="PTIW01000016">
    <property type="protein sequence ID" value="PPK60752.1"/>
    <property type="molecule type" value="Genomic_DNA"/>
</dbReference>
<protein>
    <submittedName>
        <fullName evidence="2">Uncharacterized protein DUF4158</fullName>
    </submittedName>
</protein>
<dbReference type="AlphaFoldDB" id="A0AB36ZYR6"/>
<accession>A0AB36ZYR6</accession>
<evidence type="ECO:0000259" key="1">
    <source>
        <dbReference type="Pfam" id="PF13700"/>
    </source>
</evidence>
<dbReference type="RefSeq" id="WP_104412338.1">
    <property type="nucleotide sequence ID" value="NZ_PTIW01000016.1"/>
</dbReference>
<reference evidence="2 3" key="1">
    <citation type="submission" date="2018-02" db="EMBL/GenBank/DDBJ databases">
        <title>Subsurface microbial communities from deep shales in Ohio and West Virginia, USA.</title>
        <authorList>
            <person name="Wrighton K."/>
        </authorList>
    </citation>
    <scope>NUCLEOTIDE SEQUENCE [LARGE SCALE GENOMIC DNA]</scope>
    <source>
        <strain evidence="2 3">MARC-MIP3H16</strain>
    </source>
</reference>
<evidence type="ECO:0000313" key="2">
    <source>
        <dbReference type="EMBL" id="PPK60752.1"/>
    </source>
</evidence>
<sequence>MARIEYLSELEIKKFEKAPEFENNIERNYYFTLPSSIHKQVLTFGNDQSFIFFTLIFGYFKATNMFFELNSFSSIDTKFISDKYQLSTFDPKTIFASRTVQRYKQLIKAHLGVNEYSNDIELKLQNHAIELYNTPNCQDNLF</sequence>
<gene>
    <name evidence="2" type="ORF">B0F89_1161</name>
</gene>
<dbReference type="InterPro" id="IPR025296">
    <property type="entry name" value="DUF4158"/>
</dbReference>
<name>A0AB36ZYR6_9BACT</name>
<dbReference type="Pfam" id="PF13700">
    <property type="entry name" value="DUF4158"/>
    <property type="match status" value="1"/>
</dbReference>
<evidence type="ECO:0000313" key="3">
    <source>
        <dbReference type="Proteomes" id="UP000239861"/>
    </source>
</evidence>
<proteinExistence type="predicted"/>
<organism evidence="2 3">
    <name type="scientific">Malaciobacter marinus</name>
    <dbReference type="NCBI Taxonomy" id="505249"/>
    <lineage>
        <taxon>Bacteria</taxon>
        <taxon>Pseudomonadati</taxon>
        <taxon>Campylobacterota</taxon>
        <taxon>Epsilonproteobacteria</taxon>
        <taxon>Campylobacterales</taxon>
        <taxon>Arcobacteraceae</taxon>
        <taxon>Malaciobacter</taxon>
    </lineage>
</organism>
<feature type="domain" description="DUF4158" evidence="1">
    <location>
        <begin position="7"/>
        <end position="131"/>
    </location>
</feature>
<comment type="caution">
    <text evidence="2">The sequence shown here is derived from an EMBL/GenBank/DDBJ whole genome shotgun (WGS) entry which is preliminary data.</text>
</comment>